<keyword evidence="6 7" id="KW-0472">Membrane</keyword>
<reference evidence="12" key="1">
    <citation type="submission" date="2025-08" db="UniProtKB">
        <authorList>
            <consortium name="RefSeq"/>
        </authorList>
    </citation>
    <scope>IDENTIFICATION</scope>
</reference>
<gene>
    <name evidence="12" type="primary">LOC106813635</name>
</gene>
<keyword evidence="5 7" id="KW-1133">Transmembrane helix</keyword>
<evidence type="ECO:0000256" key="3">
    <source>
        <dbReference type="ARBA" id="ARBA00022448"/>
    </source>
</evidence>
<dbReference type="GeneID" id="106813635"/>
<dbReference type="SUPFAM" id="SSF52540">
    <property type="entry name" value="P-loop containing nucleoside triphosphate hydrolases"/>
    <property type="match status" value="1"/>
</dbReference>
<feature type="domain" description="ABC transporter family G" evidence="10">
    <location>
        <begin position="102"/>
        <end position="160"/>
    </location>
</feature>
<dbReference type="Proteomes" id="UP000695022">
    <property type="component" value="Unplaced"/>
</dbReference>
<dbReference type="InterPro" id="IPR003439">
    <property type="entry name" value="ABC_transporter-like_ATP-bd"/>
</dbReference>
<dbReference type="Pfam" id="PF01061">
    <property type="entry name" value="ABC2_membrane"/>
    <property type="match status" value="1"/>
</dbReference>
<feature type="transmembrane region" description="Helical" evidence="7">
    <location>
        <begin position="467"/>
        <end position="489"/>
    </location>
</feature>
<comment type="subcellular location">
    <subcellularLocation>
        <location evidence="1">Membrane</location>
        <topology evidence="1">Multi-pass membrane protein</topology>
    </subcellularLocation>
</comment>
<evidence type="ECO:0000256" key="4">
    <source>
        <dbReference type="ARBA" id="ARBA00022692"/>
    </source>
</evidence>
<evidence type="ECO:0000259" key="9">
    <source>
        <dbReference type="Pfam" id="PF01061"/>
    </source>
</evidence>
<evidence type="ECO:0000256" key="7">
    <source>
        <dbReference type="SAM" id="Phobius"/>
    </source>
</evidence>
<dbReference type="Gene3D" id="3.40.50.300">
    <property type="entry name" value="P-loop containing nucleotide triphosphate hydrolases"/>
    <property type="match status" value="1"/>
</dbReference>
<feature type="transmembrane region" description="Helical" evidence="7">
    <location>
        <begin position="386"/>
        <end position="410"/>
    </location>
</feature>
<accession>A0ABM1EM84</accession>
<dbReference type="PANTHER" id="PTHR48041">
    <property type="entry name" value="ABC TRANSPORTER G FAMILY MEMBER 28"/>
    <property type="match status" value="1"/>
</dbReference>
<evidence type="ECO:0000256" key="6">
    <source>
        <dbReference type="ARBA" id="ARBA00023136"/>
    </source>
</evidence>
<feature type="transmembrane region" description="Helical" evidence="7">
    <location>
        <begin position="278"/>
        <end position="302"/>
    </location>
</feature>
<protein>
    <submittedName>
        <fullName evidence="12">Protein white-like</fullName>
    </submittedName>
</protein>
<proteinExistence type="inferred from homology"/>
<name>A0ABM1EM84_PRICU</name>
<keyword evidence="3" id="KW-0813">Transport</keyword>
<evidence type="ECO:0000313" key="12">
    <source>
        <dbReference type="RefSeq" id="XP_014673305.1"/>
    </source>
</evidence>
<dbReference type="InterPro" id="IPR013525">
    <property type="entry name" value="ABC2_TM"/>
</dbReference>
<dbReference type="Pfam" id="PF19055">
    <property type="entry name" value="ABC2_membrane_7"/>
    <property type="match status" value="1"/>
</dbReference>
<feature type="domain" description="ABC transporter" evidence="8">
    <location>
        <begin position="15"/>
        <end position="73"/>
    </location>
</feature>
<dbReference type="RefSeq" id="XP_014673305.1">
    <property type="nucleotide sequence ID" value="XM_014817819.1"/>
</dbReference>
<evidence type="ECO:0000313" key="11">
    <source>
        <dbReference type="Proteomes" id="UP000695022"/>
    </source>
</evidence>
<dbReference type="Pfam" id="PF00005">
    <property type="entry name" value="ABC_tran"/>
    <property type="match status" value="1"/>
</dbReference>
<evidence type="ECO:0000256" key="2">
    <source>
        <dbReference type="ARBA" id="ARBA00005814"/>
    </source>
</evidence>
<feature type="transmembrane region" description="Helical" evidence="7">
    <location>
        <begin position="351"/>
        <end position="374"/>
    </location>
</feature>
<evidence type="ECO:0000259" key="10">
    <source>
        <dbReference type="Pfam" id="PF19055"/>
    </source>
</evidence>
<evidence type="ECO:0000256" key="1">
    <source>
        <dbReference type="ARBA" id="ARBA00004141"/>
    </source>
</evidence>
<dbReference type="InterPro" id="IPR027417">
    <property type="entry name" value="P-loop_NTPase"/>
</dbReference>
<dbReference type="PANTHER" id="PTHR48041:SF139">
    <property type="entry name" value="PROTEIN SCARLET"/>
    <property type="match status" value="1"/>
</dbReference>
<dbReference type="InterPro" id="IPR043926">
    <property type="entry name" value="ABCG_dom"/>
</dbReference>
<keyword evidence="4 7" id="KW-0812">Transmembrane</keyword>
<feature type="domain" description="ABC-2 type transporter transmembrane" evidence="9">
    <location>
        <begin position="220"/>
        <end position="431"/>
    </location>
</feature>
<keyword evidence="11" id="KW-1185">Reference proteome</keyword>
<feature type="transmembrane region" description="Helical" evidence="7">
    <location>
        <begin position="314"/>
        <end position="339"/>
    </location>
</feature>
<organism evidence="11 12">
    <name type="scientific">Priapulus caudatus</name>
    <name type="common">Priapulid worm</name>
    <dbReference type="NCBI Taxonomy" id="37621"/>
    <lineage>
        <taxon>Eukaryota</taxon>
        <taxon>Metazoa</taxon>
        <taxon>Ecdysozoa</taxon>
        <taxon>Scalidophora</taxon>
        <taxon>Priapulida</taxon>
        <taxon>Priapulimorpha</taxon>
        <taxon>Priapulimorphida</taxon>
        <taxon>Priapulidae</taxon>
        <taxon>Priapulus</taxon>
    </lineage>
</organism>
<dbReference type="InterPro" id="IPR050352">
    <property type="entry name" value="ABCG_transporters"/>
</dbReference>
<evidence type="ECO:0000256" key="5">
    <source>
        <dbReference type="ARBA" id="ARBA00022989"/>
    </source>
</evidence>
<comment type="similarity">
    <text evidence="2">Belongs to the ABC transporter superfamily. ABCG family. Eye pigment precursor importer (TC 3.A.1.204) subfamily.</text>
</comment>
<sequence length="574" mass="64615">MQALLRMGDKFTHKQKVDRADKLLVELGLRKCADSVIGSPRRKGISGGEMKRLSFASEMITNLPLMFCDEPTTGLDSYMAQNVVSVLRDMASHGKTILCTIHQPSSEVFTMFDRLLLLAEGRTVFLGAREDALPFFSRLSRHCPEDYNPADYYIQQLAVVPGKESASREFIREAADVFDNSDCASEVRRAIAECGSHKQAIIKFENAMSSNPRYKVSWWQQLWILLQRTMLGQVRVPILIGVRIGRRLALALMIGLVYLNQELNQKGVQNLNGVMFNFAAELTFTTAFTILTTLPLEAILFFREHESGLYRVDAYCISQVVVQALIFVVETIVLVGIGYWMAGLSRTAESFFVALGIYILICQASAGIGFWVACASPSYTVAVSSFAPLNLPLFILSGFFMNIDSIPIYLSWMQWISWLRYGVEALFINQWRDISNITCENPPESAEMCYNDGQEVLDKYHFKEENLTFNIIMLCVLIVIYNVGGYVSLALRARHRMQSIGATGTDAIRQKLAADGTRSRTSTKNSLPAMDIIDRSEIRKWRSGTDRKEDKKEGAARVGMEAVQEANRWLTTTF</sequence>
<evidence type="ECO:0000259" key="8">
    <source>
        <dbReference type="Pfam" id="PF00005"/>
    </source>
</evidence>